<dbReference type="EMBL" id="DRXH01000136">
    <property type="protein sequence ID" value="HHM44438.1"/>
    <property type="molecule type" value="Genomic_DNA"/>
</dbReference>
<dbReference type="SUPFAM" id="SSF88697">
    <property type="entry name" value="PUA domain-like"/>
    <property type="match status" value="1"/>
</dbReference>
<proteinExistence type="predicted"/>
<accession>A0A7J3VTF3</accession>
<gene>
    <name evidence="1" type="ORF">ENM31_03985</name>
</gene>
<reference evidence="1" key="1">
    <citation type="journal article" date="2020" name="mSystems">
        <title>Genome- and Community-Level Interaction Insights into Carbon Utilization and Element Cycling Functions of Hydrothermarchaeota in Hydrothermal Sediment.</title>
        <authorList>
            <person name="Zhou Z."/>
            <person name="Liu Y."/>
            <person name="Xu W."/>
            <person name="Pan J."/>
            <person name="Luo Z.H."/>
            <person name="Li M."/>
        </authorList>
    </citation>
    <scope>NUCLEOTIDE SEQUENCE [LARGE SCALE GENOMIC DNA]</scope>
    <source>
        <strain evidence="1">SpSt-1074</strain>
    </source>
</reference>
<dbReference type="AlphaFoldDB" id="A0A7J3VTF3"/>
<evidence type="ECO:0008006" key="2">
    <source>
        <dbReference type="Google" id="ProtNLM"/>
    </source>
</evidence>
<name>A0A7J3VTF3_CALS0</name>
<dbReference type="InterPro" id="IPR015947">
    <property type="entry name" value="PUA-like_sf"/>
</dbReference>
<protein>
    <recommendedName>
        <fullName evidence="2">EVE domain-containing protein</fullName>
    </recommendedName>
</protein>
<sequence length="158" mass="18440">MGSWVFVVKDHVVGGKVLPAREVALVRLREGFWLVSRRVASMKALEEGGHAVFYMTGREGRMFIGDGEFHQRAKPITDEIRFHVVGHPSEKLTHYIPLEKASLWRRPVKAEEVVERLSFIRKKEKWMYYFRGSVRRIPEEDFMFLKSIGTSVIDARYT</sequence>
<evidence type="ECO:0000313" key="1">
    <source>
        <dbReference type="EMBL" id="HHM44438.1"/>
    </source>
</evidence>
<dbReference type="Gene3D" id="3.10.590.10">
    <property type="entry name" value="ph1033 like domains"/>
    <property type="match status" value="1"/>
</dbReference>
<organism evidence="1">
    <name type="scientific">Caldiarchaeum subterraneum</name>
    <dbReference type="NCBI Taxonomy" id="311458"/>
    <lineage>
        <taxon>Archaea</taxon>
        <taxon>Nitrososphaerota</taxon>
        <taxon>Candidatus Caldarchaeales</taxon>
        <taxon>Candidatus Caldarchaeaceae</taxon>
        <taxon>Candidatus Caldarchaeum</taxon>
    </lineage>
</organism>
<comment type="caution">
    <text evidence="1">The sequence shown here is derived from an EMBL/GenBank/DDBJ whole genome shotgun (WGS) entry which is preliminary data.</text>
</comment>